<feature type="transmembrane region" description="Helical" evidence="1">
    <location>
        <begin position="43"/>
        <end position="63"/>
    </location>
</feature>
<sequence>MTALGAASAWTHDLPVCFPGHSCVYYSPLSADAINVTSNLTPISGAIAIGCFAVLGLALLLVVYGLRPQVRRPHLWVVALGTALVLAGAFVETLAHLRLDAISRIFGLEGPGSPDLYGSWLLIGLAGKAMAVAGVASLAITATIAVVWSRNLLRTDETDAR</sequence>
<evidence type="ECO:0000313" key="2">
    <source>
        <dbReference type="EMBL" id="GAA4754720.1"/>
    </source>
</evidence>
<evidence type="ECO:0000256" key="1">
    <source>
        <dbReference type="SAM" id="Phobius"/>
    </source>
</evidence>
<organism evidence="2 3">
    <name type="scientific">Amnibacterium soli</name>
    <dbReference type="NCBI Taxonomy" id="1282736"/>
    <lineage>
        <taxon>Bacteria</taxon>
        <taxon>Bacillati</taxon>
        <taxon>Actinomycetota</taxon>
        <taxon>Actinomycetes</taxon>
        <taxon>Micrococcales</taxon>
        <taxon>Microbacteriaceae</taxon>
        <taxon>Amnibacterium</taxon>
    </lineage>
</organism>
<evidence type="ECO:0000313" key="3">
    <source>
        <dbReference type="Proteomes" id="UP001500121"/>
    </source>
</evidence>
<name>A0ABP8ZF67_9MICO</name>
<protein>
    <submittedName>
        <fullName evidence="2">Uncharacterized protein</fullName>
    </submittedName>
</protein>
<dbReference type="Proteomes" id="UP001500121">
    <property type="component" value="Unassembled WGS sequence"/>
</dbReference>
<keyword evidence="3" id="KW-1185">Reference proteome</keyword>
<feature type="transmembrane region" description="Helical" evidence="1">
    <location>
        <begin position="75"/>
        <end position="97"/>
    </location>
</feature>
<keyword evidence="1" id="KW-0812">Transmembrane</keyword>
<gene>
    <name evidence="2" type="ORF">GCM10025783_29780</name>
</gene>
<accession>A0ABP8ZF67</accession>
<dbReference type="EMBL" id="BAABLP010000007">
    <property type="protein sequence ID" value="GAA4754720.1"/>
    <property type="molecule type" value="Genomic_DNA"/>
</dbReference>
<comment type="caution">
    <text evidence="2">The sequence shown here is derived from an EMBL/GenBank/DDBJ whole genome shotgun (WGS) entry which is preliminary data.</text>
</comment>
<keyword evidence="1" id="KW-0472">Membrane</keyword>
<feature type="transmembrane region" description="Helical" evidence="1">
    <location>
        <begin position="117"/>
        <end position="148"/>
    </location>
</feature>
<dbReference type="RefSeq" id="WP_345482126.1">
    <property type="nucleotide sequence ID" value="NZ_BAABLP010000007.1"/>
</dbReference>
<reference evidence="3" key="1">
    <citation type="journal article" date="2019" name="Int. J. Syst. Evol. Microbiol.">
        <title>The Global Catalogue of Microorganisms (GCM) 10K type strain sequencing project: providing services to taxonomists for standard genome sequencing and annotation.</title>
        <authorList>
            <consortium name="The Broad Institute Genomics Platform"/>
            <consortium name="The Broad Institute Genome Sequencing Center for Infectious Disease"/>
            <person name="Wu L."/>
            <person name="Ma J."/>
        </authorList>
    </citation>
    <scope>NUCLEOTIDE SEQUENCE [LARGE SCALE GENOMIC DNA]</scope>
    <source>
        <strain evidence="3">JCM 19015</strain>
    </source>
</reference>
<keyword evidence="1" id="KW-1133">Transmembrane helix</keyword>
<proteinExistence type="predicted"/>